<dbReference type="Proteomes" id="UP000319143">
    <property type="component" value="Unassembled WGS sequence"/>
</dbReference>
<evidence type="ECO:0000259" key="2">
    <source>
        <dbReference type="Pfam" id="PF13435"/>
    </source>
</evidence>
<evidence type="ECO:0000313" key="4">
    <source>
        <dbReference type="Proteomes" id="UP000319143"/>
    </source>
</evidence>
<dbReference type="SUPFAM" id="SSF48695">
    <property type="entry name" value="Multiheme cytochromes"/>
    <property type="match status" value="1"/>
</dbReference>
<dbReference type="InterPro" id="IPR023155">
    <property type="entry name" value="Cyt_c-552/4"/>
</dbReference>
<dbReference type="EMBL" id="SJPV01000001">
    <property type="protein sequence ID" value="TWU41963.1"/>
    <property type="molecule type" value="Genomic_DNA"/>
</dbReference>
<dbReference type="InterPro" id="IPR051829">
    <property type="entry name" value="Multiheme_Cytochr_ET"/>
</dbReference>
<comment type="caution">
    <text evidence="3">The sequence shown here is derived from an EMBL/GenBank/DDBJ whole genome shotgun (WGS) entry which is preliminary data.</text>
</comment>
<dbReference type="RefSeq" id="WP_146524107.1">
    <property type="nucleotide sequence ID" value="NZ_SJPV01000001.1"/>
</dbReference>
<keyword evidence="1" id="KW-0732">Signal</keyword>
<dbReference type="EC" id="1.7.2.6" evidence="3"/>
<evidence type="ECO:0000313" key="3">
    <source>
        <dbReference type="EMBL" id="TWU41963.1"/>
    </source>
</evidence>
<dbReference type="Pfam" id="PF13435">
    <property type="entry name" value="Cytochrome_C554"/>
    <property type="match status" value="1"/>
</dbReference>
<gene>
    <name evidence="3" type="primary">hao1</name>
    <name evidence="3" type="ORF">Poly41_02590</name>
</gene>
<dbReference type="Pfam" id="PF13447">
    <property type="entry name" value="Multi-haem_cyto"/>
    <property type="match status" value="1"/>
</dbReference>
<keyword evidence="4" id="KW-1185">Reference proteome</keyword>
<evidence type="ECO:0000256" key="1">
    <source>
        <dbReference type="ARBA" id="ARBA00022729"/>
    </source>
</evidence>
<dbReference type="Gene3D" id="1.10.780.10">
    <property type="entry name" value="Hydroxylamine Oxidoreductase, Chain A, domain 1"/>
    <property type="match status" value="1"/>
</dbReference>
<name>A0A5C6DX05_9BACT</name>
<keyword evidence="3" id="KW-0560">Oxidoreductase</keyword>
<organism evidence="3 4">
    <name type="scientific">Novipirellula artificiosorum</name>
    <dbReference type="NCBI Taxonomy" id="2528016"/>
    <lineage>
        <taxon>Bacteria</taxon>
        <taxon>Pseudomonadati</taxon>
        <taxon>Planctomycetota</taxon>
        <taxon>Planctomycetia</taxon>
        <taxon>Pirellulales</taxon>
        <taxon>Pirellulaceae</taxon>
        <taxon>Novipirellula</taxon>
    </lineage>
</organism>
<protein>
    <submittedName>
        <fullName evidence="3">Hydroxylamine oxidoreductase</fullName>
        <ecNumber evidence="3">1.7.2.6</ecNumber>
    </submittedName>
</protein>
<proteinExistence type="predicted"/>
<dbReference type="GO" id="GO:0016491">
    <property type="term" value="F:oxidoreductase activity"/>
    <property type="evidence" value="ECO:0007669"/>
    <property type="project" value="UniProtKB-KW"/>
</dbReference>
<feature type="domain" description="Cytochrome c-552/4" evidence="2">
    <location>
        <begin position="41"/>
        <end position="77"/>
    </location>
</feature>
<accession>A0A5C6DX05</accession>
<dbReference type="PANTHER" id="PTHR35038">
    <property type="entry name" value="DISSIMILATORY SULFITE REDUCTASE SIRA"/>
    <property type="match status" value="1"/>
</dbReference>
<dbReference type="AlphaFoldDB" id="A0A5C6DX05"/>
<dbReference type="PANTHER" id="PTHR35038:SF6">
    <property type="entry name" value="SURFACE LOCALIZED DECAHEME CYTOCHROME C LIPOPROTEIN"/>
    <property type="match status" value="1"/>
</dbReference>
<reference evidence="3 4" key="1">
    <citation type="submission" date="2019-02" db="EMBL/GenBank/DDBJ databases">
        <title>Deep-cultivation of Planctomycetes and their phenomic and genomic characterization uncovers novel biology.</title>
        <authorList>
            <person name="Wiegand S."/>
            <person name="Jogler M."/>
            <person name="Boedeker C."/>
            <person name="Pinto D."/>
            <person name="Vollmers J."/>
            <person name="Rivas-Marin E."/>
            <person name="Kohn T."/>
            <person name="Peeters S.H."/>
            <person name="Heuer A."/>
            <person name="Rast P."/>
            <person name="Oberbeckmann S."/>
            <person name="Bunk B."/>
            <person name="Jeske O."/>
            <person name="Meyerdierks A."/>
            <person name="Storesund J.E."/>
            <person name="Kallscheuer N."/>
            <person name="Luecker S."/>
            <person name="Lage O.M."/>
            <person name="Pohl T."/>
            <person name="Merkel B.J."/>
            <person name="Hornburger P."/>
            <person name="Mueller R.-W."/>
            <person name="Bruemmer F."/>
            <person name="Labrenz M."/>
            <person name="Spormann A.M."/>
            <person name="Op Den Camp H."/>
            <person name="Overmann J."/>
            <person name="Amann R."/>
            <person name="Jetten M.S.M."/>
            <person name="Mascher T."/>
            <person name="Medema M.H."/>
            <person name="Devos D.P."/>
            <person name="Kaster A.-K."/>
            <person name="Ovreas L."/>
            <person name="Rohde M."/>
            <person name="Galperin M.Y."/>
            <person name="Jogler C."/>
        </authorList>
    </citation>
    <scope>NUCLEOTIDE SEQUENCE [LARGE SCALE GENOMIC DNA]</scope>
    <source>
        <strain evidence="3 4">Poly41</strain>
    </source>
</reference>
<dbReference type="OrthoDB" id="9780421at2"/>
<dbReference type="Gene3D" id="1.20.850.10">
    <property type="entry name" value="Hydroxylamine Oxidoreductase, Chain A, domain 2"/>
    <property type="match status" value="1"/>
</dbReference>
<dbReference type="InterPro" id="IPR036280">
    <property type="entry name" value="Multihaem_cyt_sf"/>
</dbReference>
<sequence>MNQRFTIRATRWNAVFTFLLFGFGFSSLAYSQAWGLPEMSSITKDCLKCHKDTDHGIYQQWGNSKHFRANVGCYECHAAEEGEVDAFNHEGQWIATIVSPKDCSRCHTKEGGEFADSHHSKAGRIMGSLDNTLAEVVEGNRGMVTPSFQNGISAAAVNGCWTCHGTEVKVLPGGKLDPATWPNTGIGRINPDGSEGSCSACHSRHSFSAEQARNPDNCGKCHMGPDHPQIEIFYESKHGIAYRAFKDKMNMDSSKWVVGEDYHQAPTCATCHMSATPDRPATKNKAAVEGMAVTHDVGMRISWNNRPAISVRPEVSDKKMGLPGANINWETRRGNMQNVCLNCHEQQWVDNFYVQYDSLIDLYHDKFAEPGVELYNLAKPLMRPAGFSNDLDWTWFEIWHHEGRRARHGAAMMGPDYTHWHGTYEVAKHFYSKMIPELEELIEKGKESDDPEKVAAAETLAAKLEEVLNDDNHRWYINKLSPEELEERKRRQDEFKQRYE</sequence>